<dbReference type="InterPro" id="IPR010721">
    <property type="entry name" value="UstE-like"/>
</dbReference>
<sequence>MAAIEAFAFDTHYFFLTFLVTCAVQYTCFAIAYGLQFDKITDLSGASNFVINIIIPLILANTYFERQVLVTVFIVVTRLYLAGFLFYRVLQRKSDTRFDTFRSNFLYYFGFWTGQILWCWGSTLNGIFVVSEKENPSLGPTDFIGIVLFALGFICQVVSDVQKYIFRANPANRGIPCTTGLWAYSRHPNYFGEMVIWWAIFLMSARAIHESTDTWGWATVVSPIWTMILLLFLSGIPYAEGANLKRYFENPTSRPMIEAYQRDVSPVIPMPQVVYRNLPMIVKQVFLFEFPMYEYHYVPPDSTAAQAAAANGGAGNPIELSNTSAEREALIQA</sequence>
<feature type="transmembrane region" description="Helical" evidence="1">
    <location>
        <begin position="105"/>
        <end position="131"/>
    </location>
</feature>
<protein>
    <submittedName>
        <fullName evidence="2">Uncharacterized protein</fullName>
    </submittedName>
</protein>
<proteinExistence type="predicted"/>
<dbReference type="AlphaFoldDB" id="A0A0G4GCP7"/>
<evidence type="ECO:0000313" key="2">
    <source>
        <dbReference type="EMBL" id="CEM26918.1"/>
    </source>
</evidence>
<accession>A0A0G4GCP7</accession>
<dbReference type="EMBL" id="CDMY01000624">
    <property type="protein sequence ID" value="CEM26918.1"/>
    <property type="molecule type" value="Genomic_DNA"/>
</dbReference>
<name>A0A0G4GCP7_VITBC</name>
<dbReference type="Gene3D" id="1.20.120.1630">
    <property type="match status" value="1"/>
</dbReference>
<keyword evidence="3" id="KW-1185">Reference proteome</keyword>
<dbReference type="Pfam" id="PF06966">
    <property type="entry name" value="DUF1295"/>
    <property type="match status" value="1"/>
</dbReference>
<keyword evidence="1" id="KW-1133">Transmembrane helix</keyword>
<organism evidence="2 3">
    <name type="scientific">Vitrella brassicaformis (strain CCMP3155)</name>
    <dbReference type="NCBI Taxonomy" id="1169540"/>
    <lineage>
        <taxon>Eukaryota</taxon>
        <taxon>Sar</taxon>
        <taxon>Alveolata</taxon>
        <taxon>Colpodellida</taxon>
        <taxon>Vitrellaceae</taxon>
        <taxon>Vitrella</taxon>
    </lineage>
</organism>
<keyword evidence="1" id="KW-0472">Membrane</keyword>
<reference evidence="2 3" key="1">
    <citation type="submission" date="2014-11" db="EMBL/GenBank/DDBJ databases">
        <authorList>
            <person name="Zhu J."/>
            <person name="Qi W."/>
            <person name="Song R."/>
        </authorList>
    </citation>
    <scope>NUCLEOTIDE SEQUENCE [LARGE SCALE GENOMIC DNA]</scope>
</reference>
<dbReference type="InParanoid" id="A0A0G4GCP7"/>
<keyword evidence="1" id="KW-0812">Transmembrane</keyword>
<dbReference type="Proteomes" id="UP000041254">
    <property type="component" value="Unassembled WGS sequence"/>
</dbReference>
<dbReference type="PANTHER" id="PTHR32251">
    <property type="entry name" value="3-OXO-5-ALPHA-STEROID 4-DEHYDROGENASE"/>
    <property type="match status" value="1"/>
</dbReference>
<feature type="transmembrane region" description="Helical" evidence="1">
    <location>
        <begin position="70"/>
        <end position="90"/>
    </location>
</feature>
<dbReference type="OMA" id="FQMLWVW"/>
<feature type="transmembrane region" description="Helical" evidence="1">
    <location>
        <begin position="45"/>
        <end position="64"/>
    </location>
</feature>
<dbReference type="PANTHER" id="PTHR32251:SF15">
    <property type="entry name" value="3-OXO-5-ALPHA-STEROID 4-DEHYDROGENASE (DUF1295)"/>
    <property type="match status" value="1"/>
</dbReference>
<feature type="transmembrane region" description="Helical" evidence="1">
    <location>
        <begin position="143"/>
        <end position="161"/>
    </location>
</feature>
<dbReference type="OrthoDB" id="201504at2759"/>
<feature type="transmembrane region" description="Helical" evidence="1">
    <location>
        <begin position="12"/>
        <end position="33"/>
    </location>
</feature>
<feature type="transmembrane region" description="Helical" evidence="1">
    <location>
        <begin position="215"/>
        <end position="236"/>
    </location>
</feature>
<evidence type="ECO:0000256" key="1">
    <source>
        <dbReference type="SAM" id="Phobius"/>
    </source>
</evidence>
<dbReference type="STRING" id="1169540.A0A0G4GCP7"/>
<dbReference type="PhylomeDB" id="A0A0G4GCP7"/>
<dbReference type="VEuPathDB" id="CryptoDB:Vbra_22141"/>
<dbReference type="PROSITE" id="PS50244">
    <property type="entry name" value="S5A_REDUCTASE"/>
    <property type="match status" value="1"/>
</dbReference>
<feature type="transmembrane region" description="Helical" evidence="1">
    <location>
        <begin position="190"/>
        <end position="209"/>
    </location>
</feature>
<evidence type="ECO:0000313" key="3">
    <source>
        <dbReference type="Proteomes" id="UP000041254"/>
    </source>
</evidence>
<dbReference type="GO" id="GO:0016020">
    <property type="term" value="C:membrane"/>
    <property type="evidence" value="ECO:0007669"/>
    <property type="project" value="TreeGrafter"/>
</dbReference>
<gene>
    <name evidence="2" type="ORF">Vbra_22141</name>
</gene>